<keyword evidence="4 7" id="KW-1133">Transmembrane helix</keyword>
<evidence type="ECO:0000313" key="10">
    <source>
        <dbReference type="Proteomes" id="UP000678393"/>
    </source>
</evidence>
<dbReference type="OrthoDB" id="8907274at2759"/>
<evidence type="ECO:0000256" key="3">
    <source>
        <dbReference type="ARBA" id="ARBA00022692"/>
    </source>
</evidence>
<dbReference type="GO" id="GO:0007165">
    <property type="term" value="P:signal transduction"/>
    <property type="evidence" value="ECO:0007669"/>
    <property type="project" value="TreeGrafter"/>
</dbReference>
<dbReference type="PANTHER" id="PTHR10165:SF103">
    <property type="entry name" value="PHOSPHOLIPID PHOSPHATASE HOMOLOG 1.2 HOMOLOG"/>
    <property type="match status" value="1"/>
</dbReference>
<dbReference type="GO" id="GO:0008195">
    <property type="term" value="F:phosphatidate phosphatase activity"/>
    <property type="evidence" value="ECO:0007669"/>
    <property type="project" value="TreeGrafter"/>
</dbReference>
<keyword evidence="10" id="KW-1185">Reference proteome</keyword>
<dbReference type="GO" id="GO:0006644">
    <property type="term" value="P:phospholipid metabolic process"/>
    <property type="evidence" value="ECO:0007669"/>
    <property type="project" value="InterPro"/>
</dbReference>
<sequence>MSALYFSKQFIVDVFIFILVFIPLALLHALGKPAANGFWCHDKSLGYPYRPDTVSMPMLMVLTFGAPFLVMAVIETIRAAYRARLFRQFRAEIQSLGKAYGVFLFGMAASCIFTESLKYSVGRLRPNFLDICRPDFDKLNCTTDTSSDRFITEYKCTNTQMDERIIQDSQLSFPSGHASMSMFSALFTVFYLQMRLEVKFSLFLRPTLQMALILMAVFCCVTRVTDYKHFISDVIAGCVIGICLAWTMFYKIAYDVIPSQSSQKSPGLPRATSIESEPQTPTPLLRPERLIISHSYRNNSGPDGLLHK</sequence>
<organism evidence="9 10">
    <name type="scientific">Candidula unifasciata</name>
    <dbReference type="NCBI Taxonomy" id="100452"/>
    <lineage>
        <taxon>Eukaryota</taxon>
        <taxon>Metazoa</taxon>
        <taxon>Spiralia</taxon>
        <taxon>Lophotrochozoa</taxon>
        <taxon>Mollusca</taxon>
        <taxon>Gastropoda</taxon>
        <taxon>Heterobranchia</taxon>
        <taxon>Euthyneura</taxon>
        <taxon>Panpulmonata</taxon>
        <taxon>Eupulmonata</taxon>
        <taxon>Stylommatophora</taxon>
        <taxon>Helicina</taxon>
        <taxon>Helicoidea</taxon>
        <taxon>Geomitridae</taxon>
        <taxon>Candidula</taxon>
    </lineage>
</organism>
<evidence type="ECO:0000256" key="6">
    <source>
        <dbReference type="SAM" id="MobiDB-lite"/>
    </source>
</evidence>
<dbReference type="CDD" id="cd03384">
    <property type="entry name" value="PAP2_wunen"/>
    <property type="match status" value="1"/>
</dbReference>
<dbReference type="SUPFAM" id="SSF48317">
    <property type="entry name" value="Acid phosphatase/Vanadium-dependent haloperoxidase"/>
    <property type="match status" value="1"/>
</dbReference>
<feature type="transmembrane region" description="Helical" evidence="7">
    <location>
        <begin position="12"/>
        <end position="31"/>
    </location>
</feature>
<dbReference type="InterPro" id="IPR036938">
    <property type="entry name" value="PAP2/HPO_sf"/>
</dbReference>
<keyword evidence="3 7" id="KW-0812">Transmembrane</keyword>
<dbReference type="AlphaFoldDB" id="A0A8S3Z767"/>
<dbReference type="Proteomes" id="UP000678393">
    <property type="component" value="Unassembled WGS sequence"/>
</dbReference>
<reference evidence="9" key="1">
    <citation type="submission" date="2021-04" db="EMBL/GenBank/DDBJ databases">
        <authorList>
            <consortium name="Molecular Ecology Group"/>
        </authorList>
    </citation>
    <scope>NUCLEOTIDE SEQUENCE</scope>
</reference>
<feature type="transmembrane region" description="Helical" evidence="7">
    <location>
        <begin position="54"/>
        <end position="74"/>
    </location>
</feature>
<feature type="transmembrane region" description="Helical" evidence="7">
    <location>
        <begin position="171"/>
        <end position="191"/>
    </location>
</feature>
<dbReference type="EMBL" id="CAJHNH020001557">
    <property type="protein sequence ID" value="CAG5123560.1"/>
    <property type="molecule type" value="Genomic_DNA"/>
</dbReference>
<name>A0A8S3Z767_9EUPU</name>
<evidence type="ECO:0000313" key="9">
    <source>
        <dbReference type="EMBL" id="CAG5123560.1"/>
    </source>
</evidence>
<dbReference type="InterPro" id="IPR000326">
    <property type="entry name" value="PAP2/HPO"/>
</dbReference>
<evidence type="ECO:0000256" key="4">
    <source>
        <dbReference type="ARBA" id="ARBA00022989"/>
    </source>
</evidence>
<feature type="region of interest" description="Disordered" evidence="6">
    <location>
        <begin position="260"/>
        <end position="284"/>
    </location>
</feature>
<dbReference type="GO" id="GO:0046839">
    <property type="term" value="P:phospholipid dephosphorylation"/>
    <property type="evidence" value="ECO:0007669"/>
    <property type="project" value="TreeGrafter"/>
</dbReference>
<evidence type="ECO:0000259" key="8">
    <source>
        <dbReference type="SMART" id="SM00014"/>
    </source>
</evidence>
<proteinExistence type="inferred from homology"/>
<feature type="transmembrane region" description="Helical" evidence="7">
    <location>
        <begin position="203"/>
        <end position="224"/>
    </location>
</feature>
<comment type="caution">
    <text evidence="9">The sequence shown here is derived from an EMBL/GenBank/DDBJ whole genome shotgun (WGS) entry which is preliminary data.</text>
</comment>
<dbReference type="SMART" id="SM00014">
    <property type="entry name" value="acidPPc"/>
    <property type="match status" value="1"/>
</dbReference>
<protein>
    <recommendedName>
        <fullName evidence="8">Phosphatidic acid phosphatase type 2/haloperoxidase domain-containing protein</fullName>
    </recommendedName>
</protein>
<evidence type="ECO:0000256" key="2">
    <source>
        <dbReference type="ARBA" id="ARBA00008816"/>
    </source>
</evidence>
<evidence type="ECO:0000256" key="1">
    <source>
        <dbReference type="ARBA" id="ARBA00004141"/>
    </source>
</evidence>
<dbReference type="Pfam" id="PF01569">
    <property type="entry name" value="PAP2"/>
    <property type="match status" value="1"/>
</dbReference>
<evidence type="ECO:0000256" key="5">
    <source>
        <dbReference type="ARBA" id="ARBA00023136"/>
    </source>
</evidence>
<keyword evidence="5 7" id="KW-0472">Membrane</keyword>
<gene>
    <name evidence="9" type="ORF">CUNI_LOCUS9118</name>
</gene>
<evidence type="ECO:0000256" key="7">
    <source>
        <dbReference type="SAM" id="Phobius"/>
    </source>
</evidence>
<dbReference type="PANTHER" id="PTHR10165">
    <property type="entry name" value="LIPID PHOSPHATE PHOSPHATASE"/>
    <property type="match status" value="1"/>
</dbReference>
<dbReference type="GO" id="GO:0005886">
    <property type="term" value="C:plasma membrane"/>
    <property type="evidence" value="ECO:0007669"/>
    <property type="project" value="TreeGrafter"/>
</dbReference>
<feature type="transmembrane region" description="Helical" evidence="7">
    <location>
        <begin position="230"/>
        <end position="250"/>
    </location>
</feature>
<feature type="domain" description="Phosphatidic acid phosphatase type 2/haloperoxidase" evidence="8">
    <location>
        <begin position="100"/>
        <end position="249"/>
    </location>
</feature>
<dbReference type="Gene3D" id="1.20.144.10">
    <property type="entry name" value="Phosphatidic acid phosphatase type 2/haloperoxidase"/>
    <property type="match status" value="1"/>
</dbReference>
<dbReference type="InterPro" id="IPR043216">
    <property type="entry name" value="PAP-like"/>
</dbReference>
<comment type="subcellular location">
    <subcellularLocation>
        <location evidence="1">Membrane</location>
        <topology evidence="1">Multi-pass membrane protein</topology>
    </subcellularLocation>
</comment>
<accession>A0A8S3Z767</accession>
<comment type="similarity">
    <text evidence="2">Belongs to the PA-phosphatase related phosphoesterase family.</text>
</comment>